<name>A0ACB8W500_9TELE</name>
<protein>
    <submittedName>
        <fullName evidence="1">Uncharacterized protein</fullName>
    </submittedName>
</protein>
<proteinExistence type="predicted"/>
<keyword evidence="2" id="KW-1185">Reference proteome</keyword>
<dbReference type="EMBL" id="CM041545">
    <property type="protein sequence ID" value="KAI3361868.1"/>
    <property type="molecule type" value="Genomic_DNA"/>
</dbReference>
<evidence type="ECO:0000313" key="2">
    <source>
        <dbReference type="Proteomes" id="UP000831701"/>
    </source>
</evidence>
<organism evidence="1 2">
    <name type="scientific">Scortum barcoo</name>
    <name type="common">barcoo grunter</name>
    <dbReference type="NCBI Taxonomy" id="214431"/>
    <lineage>
        <taxon>Eukaryota</taxon>
        <taxon>Metazoa</taxon>
        <taxon>Chordata</taxon>
        <taxon>Craniata</taxon>
        <taxon>Vertebrata</taxon>
        <taxon>Euteleostomi</taxon>
        <taxon>Actinopterygii</taxon>
        <taxon>Neopterygii</taxon>
        <taxon>Teleostei</taxon>
        <taxon>Neoteleostei</taxon>
        <taxon>Acanthomorphata</taxon>
        <taxon>Eupercaria</taxon>
        <taxon>Centrarchiformes</taxon>
        <taxon>Terapontoidei</taxon>
        <taxon>Terapontidae</taxon>
        <taxon>Scortum</taxon>
    </lineage>
</organism>
<evidence type="ECO:0000313" key="1">
    <source>
        <dbReference type="EMBL" id="KAI3361868.1"/>
    </source>
</evidence>
<comment type="caution">
    <text evidence="1">The sequence shown here is derived from an EMBL/GenBank/DDBJ whole genome shotgun (WGS) entry which is preliminary data.</text>
</comment>
<sequence>MEEGGVCLSRISGAVNEGTWRKMAANLSKNGPALMAAYKEVVDGKSDTNWALFTYEGNSNDIRLAEKGDGGLEEMVEELNSGKVMYAFCRVQDPNSGLPKYVLINWGAHVTINARAEEEDVDPETILQKVAKASGANFNFHKQTEQYREAPRGPVGSVYRKVNAMEEIQQTKRDDFWEQTERDEEVRRQEEIKRAELDRQKLEQERKEMEERQTREREREQRRRELSRSNRTSFIRSREKKRRDRITGALQGPTLEPGCLGLGAAGERLVAGSPRNGDVGPPSSRLSPPAGRSMRGRCNVVWVAVVVGGLGRPNPWTKTLAIGTWNVTSLGGKEEPELVREVERYCTG</sequence>
<dbReference type="Proteomes" id="UP000831701">
    <property type="component" value="Chromosome 15"/>
</dbReference>
<accession>A0ACB8W500</accession>
<reference evidence="1" key="1">
    <citation type="submission" date="2022-04" db="EMBL/GenBank/DDBJ databases">
        <title>Jade perch genome.</title>
        <authorList>
            <person name="Chao B."/>
        </authorList>
    </citation>
    <scope>NUCLEOTIDE SEQUENCE</scope>
    <source>
        <strain evidence="1">CB-2022</strain>
    </source>
</reference>
<gene>
    <name evidence="1" type="ORF">L3Q82_002191</name>
</gene>